<dbReference type="GO" id="GO:0008270">
    <property type="term" value="F:zinc ion binding"/>
    <property type="evidence" value="ECO:0007669"/>
    <property type="project" value="UniProtKB-KW"/>
</dbReference>
<reference evidence="10" key="2">
    <citation type="submission" date="2025-09" db="UniProtKB">
        <authorList>
            <consortium name="Ensembl"/>
        </authorList>
    </citation>
    <scope>IDENTIFICATION</scope>
</reference>
<keyword evidence="8" id="KW-0539">Nucleus</keyword>
<dbReference type="GO" id="GO:0003700">
    <property type="term" value="F:DNA-binding transcription factor activity"/>
    <property type="evidence" value="ECO:0007669"/>
    <property type="project" value="InterPro"/>
</dbReference>
<evidence type="ECO:0000256" key="2">
    <source>
        <dbReference type="ARBA" id="ARBA00022771"/>
    </source>
</evidence>
<dbReference type="SUPFAM" id="SSF57716">
    <property type="entry name" value="Glucocorticoid receptor-like (DNA-binding domain)"/>
    <property type="match status" value="1"/>
</dbReference>
<evidence type="ECO:0000256" key="3">
    <source>
        <dbReference type="ARBA" id="ARBA00022833"/>
    </source>
</evidence>
<keyword evidence="2" id="KW-0863">Zinc-finger</keyword>
<name>A0A672KSW3_SINGR</name>
<dbReference type="Proteomes" id="UP000472262">
    <property type="component" value="Unassembled WGS sequence"/>
</dbReference>
<evidence type="ECO:0000259" key="9">
    <source>
        <dbReference type="SMART" id="SM00399"/>
    </source>
</evidence>
<keyword evidence="5" id="KW-0238">DNA-binding</keyword>
<keyword evidence="7" id="KW-0675">Receptor</keyword>
<organism evidence="10 11">
    <name type="scientific">Sinocyclocheilus grahami</name>
    <name type="common">Dianchi golden-line fish</name>
    <name type="synonym">Barbus grahami</name>
    <dbReference type="NCBI Taxonomy" id="75366"/>
    <lineage>
        <taxon>Eukaryota</taxon>
        <taxon>Metazoa</taxon>
        <taxon>Chordata</taxon>
        <taxon>Craniata</taxon>
        <taxon>Vertebrata</taxon>
        <taxon>Euteleostomi</taxon>
        <taxon>Actinopterygii</taxon>
        <taxon>Neopterygii</taxon>
        <taxon>Teleostei</taxon>
        <taxon>Ostariophysi</taxon>
        <taxon>Cypriniformes</taxon>
        <taxon>Cyprinidae</taxon>
        <taxon>Cyprininae</taxon>
        <taxon>Sinocyclocheilus</taxon>
    </lineage>
</organism>
<evidence type="ECO:0000256" key="7">
    <source>
        <dbReference type="ARBA" id="ARBA00023170"/>
    </source>
</evidence>
<evidence type="ECO:0000256" key="1">
    <source>
        <dbReference type="ARBA" id="ARBA00022723"/>
    </source>
</evidence>
<keyword evidence="1" id="KW-0479">Metal-binding</keyword>
<proteinExistence type="predicted"/>
<keyword evidence="6" id="KW-0804">Transcription</keyword>
<evidence type="ECO:0000313" key="11">
    <source>
        <dbReference type="Proteomes" id="UP000472262"/>
    </source>
</evidence>
<accession>A0A672KSW3</accession>
<keyword evidence="4" id="KW-0805">Transcription regulation</keyword>
<dbReference type="AlphaFoldDB" id="A0A672KSW3"/>
<reference evidence="10" key="1">
    <citation type="submission" date="2025-08" db="UniProtKB">
        <authorList>
            <consortium name="Ensembl"/>
        </authorList>
    </citation>
    <scope>IDENTIFICATION</scope>
</reference>
<dbReference type="Gene3D" id="3.30.50.10">
    <property type="entry name" value="Erythroid Transcription Factor GATA-1, subunit A"/>
    <property type="match status" value="1"/>
</dbReference>
<evidence type="ECO:0000256" key="8">
    <source>
        <dbReference type="ARBA" id="ARBA00023242"/>
    </source>
</evidence>
<dbReference type="InterPro" id="IPR001628">
    <property type="entry name" value="Znf_hrmn_rcpt"/>
</dbReference>
<evidence type="ECO:0000256" key="6">
    <source>
        <dbReference type="ARBA" id="ARBA00023163"/>
    </source>
</evidence>
<dbReference type="Pfam" id="PF00105">
    <property type="entry name" value="zf-C4"/>
    <property type="match status" value="1"/>
</dbReference>
<dbReference type="Ensembl" id="ENSSGRT00000014683.1">
    <property type="protein sequence ID" value="ENSSGRP00000013578.1"/>
    <property type="gene ID" value="ENSSGRG00000008585.1"/>
</dbReference>
<evidence type="ECO:0000313" key="10">
    <source>
        <dbReference type="Ensembl" id="ENSSGRP00000013578.1"/>
    </source>
</evidence>
<keyword evidence="3" id="KW-0862">Zinc</keyword>
<dbReference type="InParanoid" id="A0A672KSW3"/>
<evidence type="ECO:0000256" key="4">
    <source>
        <dbReference type="ARBA" id="ARBA00023015"/>
    </source>
</evidence>
<keyword evidence="11" id="KW-1185">Reference proteome</keyword>
<dbReference type="GO" id="GO:0043565">
    <property type="term" value="F:sequence-specific DNA binding"/>
    <property type="evidence" value="ECO:0007669"/>
    <property type="project" value="InterPro"/>
</dbReference>
<protein>
    <recommendedName>
        <fullName evidence="9">Nuclear receptor domain-containing protein</fullName>
    </recommendedName>
</protein>
<dbReference type="SMART" id="SM00399">
    <property type="entry name" value="ZnF_C4"/>
    <property type="match status" value="1"/>
</dbReference>
<feature type="domain" description="Nuclear receptor" evidence="9">
    <location>
        <begin position="8"/>
        <end position="54"/>
    </location>
</feature>
<sequence length="79" mass="9073">MLLKIRSSRPKRAMKRPAQLCCPFQNTCVITKTNRKQCQSCRLQKCFSIALLSVCPSYAWLTSNKTVCCINIKLCVHQH</sequence>
<evidence type="ECO:0000256" key="5">
    <source>
        <dbReference type="ARBA" id="ARBA00023125"/>
    </source>
</evidence>
<dbReference type="InterPro" id="IPR013088">
    <property type="entry name" value="Znf_NHR/GATA"/>
</dbReference>